<evidence type="ECO:0000256" key="1">
    <source>
        <dbReference type="SAM" id="MobiDB-lite"/>
    </source>
</evidence>
<dbReference type="EMBL" id="JAQFWP010000046">
    <property type="protein sequence ID" value="MDA2807071.1"/>
    <property type="molecule type" value="Genomic_DNA"/>
</dbReference>
<reference evidence="2" key="1">
    <citation type="submission" date="2023-01" db="EMBL/GenBank/DDBJ databases">
        <title>Draft genome sequence of Nocardiopsis sp. LSu2-4 isolated from halophytes.</title>
        <authorList>
            <person name="Duangmal K."/>
            <person name="Chantavorakit T."/>
        </authorList>
    </citation>
    <scope>NUCLEOTIDE SEQUENCE</scope>
    <source>
        <strain evidence="2">LSu2-4</strain>
    </source>
</reference>
<feature type="region of interest" description="Disordered" evidence="1">
    <location>
        <begin position="208"/>
        <end position="232"/>
    </location>
</feature>
<keyword evidence="3" id="KW-1185">Reference proteome</keyword>
<dbReference type="Proteomes" id="UP001165685">
    <property type="component" value="Unassembled WGS sequence"/>
</dbReference>
<evidence type="ECO:0000313" key="2">
    <source>
        <dbReference type="EMBL" id="MDA2807071.1"/>
    </source>
</evidence>
<name>A0ABT4TQV3_9ACTN</name>
<evidence type="ECO:0008006" key="4">
    <source>
        <dbReference type="Google" id="ProtNLM"/>
    </source>
</evidence>
<dbReference type="SUPFAM" id="SSF55961">
    <property type="entry name" value="Bet v1-like"/>
    <property type="match status" value="1"/>
</dbReference>
<accession>A0ABT4TQV3</accession>
<protein>
    <recommendedName>
        <fullName evidence="4">SRPBCC family protein</fullName>
    </recommendedName>
</protein>
<dbReference type="RefSeq" id="WP_270679702.1">
    <property type="nucleotide sequence ID" value="NZ_JAQFWP010000046.1"/>
</dbReference>
<proteinExistence type="predicted"/>
<organism evidence="2 3">
    <name type="scientific">Nocardiopsis suaedae</name>
    <dbReference type="NCBI Taxonomy" id="3018444"/>
    <lineage>
        <taxon>Bacteria</taxon>
        <taxon>Bacillati</taxon>
        <taxon>Actinomycetota</taxon>
        <taxon>Actinomycetes</taxon>
        <taxon>Streptosporangiales</taxon>
        <taxon>Nocardiopsidaceae</taxon>
        <taxon>Nocardiopsis</taxon>
    </lineage>
</organism>
<comment type="caution">
    <text evidence="2">The sequence shown here is derived from an EMBL/GenBank/DDBJ whole genome shotgun (WGS) entry which is preliminary data.</text>
</comment>
<sequence>MGLYIETRIRTGIDLLWERTRDPRLHVCWDLRFTEIRPLPRLLSEPERFTYRTRLVGPLEVSGTGVSAGERDRPDGTRTSALRFASDHPLSPIAEGRGFWRYIPDGDGVRFLTGYDYRPHRGRIGRAADRLLFRPLMGWATAWSFDRLRLWCERGLAPEAALRRAAAEAALRGAAALAALLAAPPLAAVAVCAAAALLPPLPSTPAARRCLRRPPRGRTAAPPPLLERLDTP</sequence>
<gene>
    <name evidence="2" type="ORF">O4U47_21380</name>
</gene>
<evidence type="ECO:0000313" key="3">
    <source>
        <dbReference type="Proteomes" id="UP001165685"/>
    </source>
</evidence>